<dbReference type="EMBL" id="STGU01000038">
    <property type="protein sequence ID" value="THV28924.1"/>
    <property type="molecule type" value="Genomic_DNA"/>
</dbReference>
<accession>A0A4S8PKV6</accession>
<dbReference type="RefSeq" id="WP_136543729.1">
    <property type="nucleotide sequence ID" value="NZ_STGU01000038.1"/>
</dbReference>
<gene>
    <name evidence="1" type="ORF">FAA86_23785</name>
</gene>
<name>A0A4S8PKV6_9HYPH</name>
<comment type="caution">
    <text evidence="1">The sequence shown here is derived from an EMBL/GenBank/DDBJ whole genome shotgun (WGS) entry which is preliminary data.</text>
</comment>
<evidence type="ECO:0000313" key="1">
    <source>
        <dbReference type="EMBL" id="THV28924.1"/>
    </source>
</evidence>
<reference evidence="1 2" key="1">
    <citation type="submission" date="2019-04" db="EMBL/GenBank/DDBJ databases">
        <title>genome sequence of strain W3.</title>
        <authorList>
            <person name="Gao J."/>
            <person name="Sun J."/>
        </authorList>
    </citation>
    <scope>NUCLEOTIDE SEQUENCE [LARGE SCALE GENOMIC DNA]</scope>
    <source>
        <strain evidence="1 2">W3</strain>
    </source>
</reference>
<dbReference type="Proteomes" id="UP000307378">
    <property type="component" value="Unassembled WGS sequence"/>
</dbReference>
<sequence>MLNAKPAQIRALIETAGSRFISVEFVKKSGELRKMLVNPARLGAVVRSETFDKSESHVRGAATRKAANPHLLNVWDEIAGGPRTINLDTLTQIKVDGVHYTLN</sequence>
<protein>
    <submittedName>
        <fullName evidence="1">Uncharacterized protein</fullName>
    </submittedName>
</protein>
<evidence type="ECO:0000313" key="2">
    <source>
        <dbReference type="Proteomes" id="UP000307378"/>
    </source>
</evidence>
<proteinExistence type="predicted"/>
<dbReference type="AlphaFoldDB" id="A0A4S8PKV6"/>
<organism evidence="1 2">
    <name type="scientific">Rhizobium rosettiformans W3</name>
    <dbReference type="NCBI Taxonomy" id="538378"/>
    <lineage>
        <taxon>Bacteria</taxon>
        <taxon>Pseudomonadati</taxon>
        <taxon>Pseudomonadota</taxon>
        <taxon>Alphaproteobacteria</taxon>
        <taxon>Hyphomicrobiales</taxon>
        <taxon>Rhizobiaceae</taxon>
        <taxon>Rhizobium/Agrobacterium group</taxon>
        <taxon>Rhizobium</taxon>
    </lineage>
</organism>